<gene>
    <name evidence="1" type="ORF">FVB9532_03741</name>
</gene>
<evidence type="ECO:0000313" key="2">
    <source>
        <dbReference type="Proteomes" id="UP000356253"/>
    </source>
</evidence>
<protein>
    <submittedName>
        <fullName evidence="1">Uncharacterized protein</fullName>
    </submittedName>
</protein>
<organism evidence="1 2">
    <name type="scientific">Mesonia oceanica</name>
    <dbReference type="NCBI Taxonomy" id="2687242"/>
    <lineage>
        <taxon>Bacteria</taxon>
        <taxon>Pseudomonadati</taxon>
        <taxon>Bacteroidota</taxon>
        <taxon>Flavobacteriia</taxon>
        <taxon>Flavobacteriales</taxon>
        <taxon>Flavobacteriaceae</taxon>
        <taxon>Mesonia</taxon>
    </lineage>
</organism>
<keyword evidence="2" id="KW-1185">Reference proteome</keyword>
<evidence type="ECO:0000313" key="1">
    <source>
        <dbReference type="EMBL" id="VVV02442.1"/>
    </source>
</evidence>
<name>A0AC61YD39_9FLAO</name>
<reference evidence="1" key="1">
    <citation type="submission" date="2019-09" db="EMBL/GenBank/DDBJ databases">
        <authorList>
            <person name="Rodrigo-Torres L."/>
            <person name="Arahal R. D."/>
            <person name="Lucena T."/>
        </authorList>
    </citation>
    <scope>NUCLEOTIDE SEQUENCE</scope>
    <source>
        <strain evidence="1">ISS653</strain>
    </source>
</reference>
<accession>A0AC61YD39</accession>
<dbReference type="EMBL" id="CABVMM010000021">
    <property type="protein sequence ID" value="VVV02442.1"/>
    <property type="molecule type" value="Genomic_DNA"/>
</dbReference>
<sequence length="296" mass="33008">MKIVVTGSLGNISRPLAEELIAKGNSVTVISSSPEKQKEIESLGAKAAIGTMEDVAFLTETFKGADAVYCMETFGFFNPDFDYLQYIDQIAHNYKDAIEASAIKKVIHLSSIGAHTSEGVGILKFHHSAERIMNQLPEDIIIKFIRPVGFYVNLFGQIPTIKSQGIIVSNFGNQEKEPWVSPYDIADVIAEEFRLPFDHRKIRYVASDAVSAIEIAETLGKAIEQPHLKWVTVTDEEYLDGLLNIGMNKQIAEDYVAMQAAQRTGSIYQDFNKHKPTFGKVKFSDFAKEFAAIYNK</sequence>
<proteinExistence type="predicted"/>
<dbReference type="Proteomes" id="UP000356253">
    <property type="component" value="Unassembled WGS sequence"/>
</dbReference>
<comment type="caution">
    <text evidence="1">The sequence shown here is derived from an EMBL/GenBank/DDBJ whole genome shotgun (WGS) entry which is preliminary data.</text>
</comment>